<gene>
    <name evidence="2" type="ORF">K0M31_017501</name>
</gene>
<accession>A0AA40G5H3</accession>
<evidence type="ECO:0000313" key="3">
    <source>
        <dbReference type="Proteomes" id="UP001177670"/>
    </source>
</evidence>
<sequence>MLSGTQYKTFERYFPENGQESGNSRKILGKRWQSTRPRTDRGFLISRMDERRSARRLNVPDIEVVPVAEKSRRISRRYLFRREPVPGDHQAHSQRNNRNFPIKVEIACSIYKQRSQAAIIQYALGREQCPWPQDKAIGGGERPRCCPRVVIGQGDLSYERRRVRIGEEEKRDGGKPRVDRIQRESVWWWWPSSGMGNSSSERENKRHGSPEELTPVQSARSFSLLPAPSSATRAS</sequence>
<keyword evidence="3" id="KW-1185">Reference proteome</keyword>
<organism evidence="2 3">
    <name type="scientific">Melipona bicolor</name>
    <dbReference type="NCBI Taxonomy" id="60889"/>
    <lineage>
        <taxon>Eukaryota</taxon>
        <taxon>Metazoa</taxon>
        <taxon>Ecdysozoa</taxon>
        <taxon>Arthropoda</taxon>
        <taxon>Hexapoda</taxon>
        <taxon>Insecta</taxon>
        <taxon>Pterygota</taxon>
        <taxon>Neoptera</taxon>
        <taxon>Endopterygota</taxon>
        <taxon>Hymenoptera</taxon>
        <taxon>Apocrita</taxon>
        <taxon>Aculeata</taxon>
        <taxon>Apoidea</taxon>
        <taxon>Anthophila</taxon>
        <taxon>Apidae</taxon>
        <taxon>Melipona</taxon>
    </lineage>
</organism>
<feature type="region of interest" description="Disordered" evidence="1">
    <location>
        <begin position="190"/>
        <end position="235"/>
    </location>
</feature>
<name>A0AA40G5H3_9HYME</name>
<evidence type="ECO:0000256" key="1">
    <source>
        <dbReference type="SAM" id="MobiDB-lite"/>
    </source>
</evidence>
<protein>
    <submittedName>
        <fullName evidence="2">Uncharacterized protein</fullName>
    </submittedName>
</protein>
<reference evidence="2" key="1">
    <citation type="submission" date="2021-10" db="EMBL/GenBank/DDBJ databases">
        <title>Melipona bicolor Genome sequencing and assembly.</title>
        <authorList>
            <person name="Araujo N.S."/>
            <person name="Arias M.C."/>
        </authorList>
    </citation>
    <scope>NUCLEOTIDE SEQUENCE</scope>
    <source>
        <strain evidence="2">USP_2M_L1-L4_2017</strain>
        <tissue evidence="2">Whole body</tissue>
    </source>
</reference>
<dbReference type="EMBL" id="JAHYIQ010000006">
    <property type="protein sequence ID" value="KAK1131213.1"/>
    <property type="molecule type" value="Genomic_DNA"/>
</dbReference>
<dbReference type="AlphaFoldDB" id="A0AA40G5H3"/>
<dbReference type="Proteomes" id="UP001177670">
    <property type="component" value="Unassembled WGS sequence"/>
</dbReference>
<feature type="compositionally biased region" description="Basic and acidic residues" evidence="1">
    <location>
        <begin position="200"/>
        <end position="210"/>
    </location>
</feature>
<proteinExistence type="predicted"/>
<evidence type="ECO:0000313" key="2">
    <source>
        <dbReference type="EMBL" id="KAK1131213.1"/>
    </source>
</evidence>
<comment type="caution">
    <text evidence="2">The sequence shown here is derived from an EMBL/GenBank/DDBJ whole genome shotgun (WGS) entry which is preliminary data.</text>
</comment>